<gene>
    <name evidence="2" type="ORF">LMG19083_04688</name>
</gene>
<proteinExistence type="predicted"/>
<name>A0ABM9JYC5_9RALS</name>
<feature type="region of interest" description="Disordered" evidence="1">
    <location>
        <begin position="522"/>
        <end position="546"/>
    </location>
</feature>
<keyword evidence="3" id="KW-1185">Reference proteome</keyword>
<sequence>MPRLHDLIEEADQNADAVCRWIDDWRRTHPGQDVRPLLNATAVHNGFDFPATPLFVAIPKPVDVANPLISVLLENGADPNKTAAYSGGLKVSPLDFAIEAYLAYPVPAAFETIEMLIKKHARYGDGWRASCFDVGRPGGDRAQAGCLAGAAARVLAFAECVELHMIDVWDNVDGEPGAEFLANALNGFSMPYRYTDPNEARLAMWKWCGPQRRPGSVADVVLKLQESPEALNMTLKSVDPQERGTCGNNAAYNAFIALNAVPLYEALARGATEFSHLKRAALAGSSLSAAHLLASRVHERIGTFEREMGPAQTPVSRGSQVEYLHRVTAAVGALLPRELANRLYAVLPNESLVPSGNHAHRACSLHDHDSFINCLAVDCAGVLRGERPDLLIDALASAGGVRAIWQEHLLACVDRQWDSLQVTAPGESRRDLLEKVAKRRTPDAVKISDDMTERIDKQLNDAEFKRICDDIRDQREIVTGQFCHCLTTTIVENPPSFFAKAGVTKKAVVSALQGRSIKEVTATPSPSLYRPSGRVPPTNVSRTPYR</sequence>
<comment type="caution">
    <text evidence="2">The sequence shown here is derived from an EMBL/GenBank/DDBJ whole genome shotgun (WGS) entry which is preliminary data.</text>
</comment>
<accession>A0ABM9JYC5</accession>
<dbReference type="Proteomes" id="UP001189813">
    <property type="component" value="Unassembled WGS sequence"/>
</dbReference>
<evidence type="ECO:0000313" key="3">
    <source>
        <dbReference type="Proteomes" id="UP001189813"/>
    </source>
</evidence>
<protein>
    <recommendedName>
        <fullName evidence="4">Ankyrin</fullName>
    </recommendedName>
</protein>
<evidence type="ECO:0008006" key="4">
    <source>
        <dbReference type="Google" id="ProtNLM"/>
    </source>
</evidence>
<evidence type="ECO:0000313" key="2">
    <source>
        <dbReference type="EMBL" id="CAJ0808325.1"/>
    </source>
</evidence>
<dbReference type="RefSeq" id="WP_316669146.1">
    <property type="nucleotide sequence ID" value="NZ_CATZBU010000019.1"/>
</dbReference>
<evidence type="ECO:0000256" key="1">
    <source>
        <dbReference type="SAM" id="MobiDB-lite"/>
    </source>
</evidence>
<dbReference type="EMBL" id="CATZBU010000019">
    <property type="protein sequence ID" value="CAJ0808325.1"/>
    <property type="molecule type" value="Genomic_DNA"/>
</dbReference>
<reference evidence="2 3" key="1">
    <citation type="submission" date="2023-07" db="EMBL/GenBank/DDBJ databases">
        <authorList>
            <person name="Peeters C."/>
        </authorList>
    </citation>
    <scope>NUCLEOTIDE SEQUENCE [LARGE SCALE GENOMIC DNA]</scope>
    <source>
        <strain evidence="2 3">LMG 19083</strain>
    </source>
</reference>
<organism evidence="2 3">
    <name type="scientific">Ralstonia psammae</name>
    <dbReference type="NCBI Taxonomy" id="3058598"/>
    <lineage>
        <taxon>Bacteria</taxon>
        <taxon>Pseudomonadati</taxon>
        <taxon>Pseudomonadota</taxon>
        <taxon>Betaproteobacteria</taxon>
        <taxon>Burkholderiales</taxon>
        <taxon>Burkholderiaceae</taxon>
        <taxon>Ralstonia</taxon>
    </lineage>
</organism>